<dbReference type="PANTHER" id="PTHR37331">
    <property type="entry name" value="YALI0F11671P"/>
    <property type="match status" value="1"/>
</dbReference>
<reference evidence="3" key="2">
    <citation type="journal article" date="2015" name="Genome Announc.">
        <title>Genome sequence of the AIDS-associated pathogen Penicillium marneffei (ATCC18224) and its near taxonomic relative Talaromyces stipitatus (ATCC10500).</title>
        <authorList>
            <person name="Nierman W.C."/>
            <person name="Fedorova-Abrams N.D."/>
            <person name="Andrianopoulos A."/>
        </authorList>
    </citation>
    <scope>NUCLEOTIDE SEQUENCE [LARGE SCALE GENOMIC DNA]</scope>
    <source>
        <strain evidence="3">ATCC 18224 / CBS 334.59 / QM 7333</strain>
    </source>
</reference>
<dbReference type="EMBL" id="DS995901">
    <property type="protein sequence ID" value="EEA24055.1"/>
    <property type="molecule type" value="Genomic_DNA"/>
</dbReference>
<keyword evidence="3" id="KW-1185">Reference proteome</keyword>
<name>B6QF19_TALMQ</name>
<protein>
    <submittedName>
        <fullName evidence="2">Uncharacterized protein</fullName>
    </submittedName>
</protein>
<reference evidence="2" key="1">
    <citation type="submission" date="2007-10" db="EMBL/GenBank/DDBJ databases">
        <authorList>
            <person name="Zhao H."/>
            <person name="Waite J.H."/>
        </authorList>
    </citation>
    <scope>NUCLEOTIDE SEQUENCE</scope>
    <source>
        <strain evidence="2">ATCC 18224</strain>
    </source>
</reference>
<feature type="compositionally biased region" description="Gly residues" evidence="1">
    <location>
        <begin position="133"/>
        <end position="160"/>
    </location>
</feature>
<organism evidence="2 3">
    <name type="scientific">Talaromyces marneffei (strain ATCC 18224 / CBS 334.59 / QM 7333)</name>
    <name type="common">Penicillium marneffei</name>
    <dbReference type="NCBI Taxonomy" id="441960"/>
    <lineage>
        <taxon>Eukaryota</taxon>
        <taxon>Fungi</taxon>
        <taxon>Dikarya</taxon>
        <taxon>Ascomycota</taxon>
        <taxon>Pezizomycotina</taxon>
        <taxon>Eurotiomycetes</taxon>
        <taxon>Eurotiomycetidae</taxon>
        <taxon>Eurotiales</taxon>
        <taxon>Trichocomaceae</taxon>
        <taxon>Talaromyces</taxon>
        <taxon>Talaromyces sect. Talaromyces</taxon>
    </lineage>
</organism>
<sequence>MATLLTRSSRPFIYRIRELTQLRSVSTLEGHPHIYTFPDDARPGNHILSLLSSEPPNKDLAIGTTSKLPPTPDSFTQNSNFLKILNEVVAEHAVEDPEVQSQAQVMVSTAGANLGSGGFFFAPQHNQRKRSGYGQGLNTGGDSAGGASAQGGAGSGGRGGWIHVSDGRRPPEYGRIAWPEDIFGSVEVDSNGNFVGNNGNYQSSGTYRIITRDGILGLSPFLRQKLVERLRKAG</sequence>
<dbReference type="HOGENOM" id="CLU_080764_1_0_1"/>
<dbReference type="STRING" id="441960.B6QF19"/>
<accession>B6QF19</accession>
<dbReference type="AlphaFoldDB" id="B6QF19"/>
<dbReference type="EMBL" id="DS995901">
    <property type="protein sequence ID" value="EEA24054.1"/>
    <property type="molecule type" value="Genomic_DNA"/>
</dbReference>
<evidence type="ECO:0000313" key="3">
    <source>
        <dbReference type="Proteomes" id="UP000001294"/>
    </source>
</evidence>
<proteinExistence type="predicted"/>
<evidence type="ECO:0000313" key="2">
    <source>
        <dbReference type="EMBL" id="EEA24054.1"/>
    </source>
</evidence>
<dbReference type="OrthoDB" id="5397701at2759"/>
<evidence type="ECO:0000256" key="1">
    <source>
        <dbReference type="SAM" id="MobiDB-lite"/>
    </source>
</evidence>
<feature type="region of interest" description="Disordered" evidence="1">
    <location>
        <begin position="125"/>
        <end position="160"/>
    </location>
</feature>
<dbReference type="Proteomes" id="UP000001294">
    <property type="component" value="Unassembled WGS sequence"/>
</dbReference>
<dbReference type="VEuPathDB" id="FungiDB:PMAA_080720"/>
<dbReference type="PANTHER" id="PTHR37331:SF1">
    <property type="entry name" value="YALI0F11671P"/>
    <property type="match status" value="1"/>
</dbReference>
<gene>
    <name evidence="2" type="ORF">PMAA_080720</name>
</gene>